<accession>A0A398BM45</accession>
<dbReference type="AlphaFoldDB" id="A0A398BM45"/>
<keyword evidence="3" id="KW-1185">Reference proteome</keyword>
<dbReference type="SUPFAM" id="SSF56112">
    <property type="entry name" value="Protein kinase-like (PK-like)"/>
    <property type="match status" value="1"/>
</dbReference>
<reference evidence="2 3" key="1">
    <citation type="submission" date="2018-09" db="EMBL/GenBank/DDBJ databases">
        <title>Gemmobacter lutimaris sp. nov., a marine bacterium isolated from tidal flat.</title>
        <authorList>
            <person name="Lee D.W."/>
            <person name="Yoo Y."/>
            <person name="Kim J.-J."/>
            <person name="Kim B.S."/>
        </authorList>
    </citation>
    <scope>NUCLEOTIDE SEQUENCE [LARGE SCALE GENOMIC DNA]</scope>
    <source>
        <strain evidence="2 3">YJ-T1-11</strain>
    </source>
</reference>
<feature type="domain" description="Aminoglycoside phosphotransferase" evidence="1">
    <location>
        <begin position="31"/>
        <end position="239"/>
    </location>
</feature>
<evidence type="ECO:0000259" key="1">
    <source>
        <dbReference type="Pfam" id="PF01636"/>
    </source>
</evidence>
<dbReference type="InterPro" id="IPR002575">
    <property type="entry name" value="Aminoglycoside_PTrfase"/>
</dbReference>
<name>A0A398BM45_9RHOB</name>
<proteinExistence type="predicted"/>
<dbReference type="InterPro" id="IPR011009">
    <property type="entry name" value="Kinase-like_dom_sf"/>
</dbReference>
<sequence>MTALTPPSLHMSPREAAHVCAALPDLRAQVWQPLAGGRVNRVWRVGALVIKLHHPAAASPLFPNDAGAEYTALRLLEGTGLAPSPVAGGDNWLAYRFVEGQPWRQGAASIGRLLAQLHGQPTTALPFRRPPTGNTAILADAMTWAVRQTLPPLPQVPASAPVRLSFLHGDPVAGNIIGNDDKALLIDWQCPALGDPVDDIALFLSPGMQLLYRGSRLSADEIAAFRATYGMADVLARYDLLAPLLHWRIAAHCALRASQGHDGYAEALDHECRAVHAAQT</sequence>
<organism evidence="2 3">
    <name type="scientific">Gemmobacter lutimaris</name>
    <dbReference type="NCBI Taxonomy" id="2306023"/>
    <lineage>
        <taxon>Bacteria</taxon>
        <taxon>Pseudomonadati</taxon>
        <taxon>Pseudomonadota</taxon>
        <taxon>Alphaproteobacteria</taxon>
        <taxon>Rhodobacterales</taxon>
        <taxon>Paracoccaceae</taxon>
        <taxon>Gemmobacter</taxon>
    </lineage>
</organism>
<comment type="caution">
    <text evidence="2">The sequence shown here is derived from an EMBL/GenBank/DDBJ whole genome shotgun (WGS) entry which is preliminary data.</text>
</comment>
<keyword evidence="2" id="KW-0808">Transferase</keyword>
<dbReference type="GO" id="GO:0016740">
    <property type="term" value="F:transferase activity"/>
    <property type="evidence" value="ECO:0007669"/>
    <property type="project" value="UniProtKB-KW"/>
</dbReference>
<dbReference type="Pfam" id="PF01636">
    <property type="entry name" value="APH"/>
    <property type="match status" value="1"/>
</dbReference>
<dbReference type="Gene3D" id="3.90.1200.10">
    <property type="match status" value="1"/>
</dbReference>
<evidence type="ECO:0000313" key="3">
    <source>
        <dbReference type="Proteomes" id="UP000266649"/>
    </source>
</evidence>
<evidence type="ECO:0000313" key="2">
    <source>
        <dbReference type="EMBL" id="RID90744.1"/>
    </source>
</evidence>
<dbReference type="EMBL" id="QXXQ01000010">
    <property type="protein sequence ID" value="RID90744.1"/>
    <property type="molecule type" value="Genomic_DNA"/>
</dbReference>
<dbReference type="Proteomes" id="UP000266649">
    <property type="component" value="Unassembled WGS sequence"/>
</dbReference>
<protein>
    <submittedName>
        <fullName evidence="2">Aminoglycoside phosphotransferase family protein</fullName>
    </submittedName>
</protein>
<gene>
    <name evidence="2" type="ORF">D2N39_15715</name>
</gene>